<dbReference type="Pfam" id="PF05239">
    <property type="entry name" value="PRC"/>
    <property type="match status" value="1"/>
</dbReference>
<name>A0A329CS34_9BURK</name>
<dbReference type="InterPro" id="IPR027275">
    <property type="entry name" value="PRC-brl_dom"/>
</dbReference>
<gene>
    <name evidence="2" type="ORF">BX591_103363</name>
</gene>
<accession>A0A329CS34</accession>
<evidence type="ECO:0000313" key="2">
    <source>
        <dbReference type="EMBL" id="RAS37509.1"/>
    </source>
</evidence>
<reference evidence="2 3" key="1">
    <citation type="submission" date="2018-06" db="EMBL/GenBank/DDBJ databases">
        <title>Genomic Encyclopedia of Type Strains, Phase III (KMG-III): the genomes of soil and plant-associated and newly described type strains.</title>
        <authorList>
            <person name="Whitman W."/>
        </authorList>
    </citation>
    <scope>NUCLEOTIDE SEQUENCE [LARGE SCALE GENOMIC DNA]</scope>
    <source>
        <strain evidence="2 3">LMG 23644</strain>
    </source>
</reference>
<dbReference type="InterPro" id="IPR014747">
    <property type="entry name" value="Bac_photo_RC_H_C"/>
</dbReference>
<dbReference type="SUPFAM" id="SSF50346">
    <property type="entry name" value="PRC-barrel domain"/>
    <property type="match status" value="2"/>
</dbReference>
<dbReference type="Gene3D" id="3.90.50.10">
    <property type="entry name" value="Photosynthetic Reaction Center, subunit H, domain 2"/>
    <property type="match status" value="2"/>
</dbReference>
<evidence type="ECO:0000313" key="3">
    <source>
        <dbReference type="Proteomes" id="UP000248918"/>
    </source>
</evidence>
<dbReference type="RefSeq" id="WP_111930226.1">
    <property type="nucleotide sequence ID" value="NZ_CADFFP010000002.1"/>
</dbReference>
<evidence type="ECO:0000259" key="1">
    <source>
        <dbReference type="Pfam" id="PF05239"/>
    </source>
</evidence>
<protein>
    <submittedName>
        <fullName evidence="2">PRC-barrel domain protein</fullName>
    </submittedName>
</protein>
<comment type="caution">
    <text evidence="2">The sequence shown here is derived from an EMBL/GenBank/DDBJ whole genome shotgun (WGS) entry which is preliminary data.</text>
</comment>
<proteinExistence type="predicted"/>
<dbReference type="AlphaFoldDB" id="A0A329CS34"/>
<dbReference type="EMBL" id="QLTK01000003">
    <property type="protein sequence ID" value="RAS37509.1"/>
    <property type="molecule type" value="Genomic_DNA"/>
</dbReference>
<dbReference type="OrthoDB" id="9793882at2"/>
<dbReference type="GO" id="GO:0019684">
    <property type="term" value="P:photosynthesis, light reaction"/>
    <property type="evidence" value="ECO:0007669"/>
    <property type="project" value="InterPro"/>
</dbReference>
<sequence length="275" mass="31382">MLRSIESLYGNPVIARDGEIGSVDEVYFDDEAWGVRYLIVETGHWFNRDRVLISPYSFEPNSPDAGTIKVDLTRQQVKDSPGIDTHRPVSRQHEIDYLGYYGYPAYWGGAYVWGMGAYPSFGSMGAAPGVEIDARMRRLEHEEDARTEDTHLRSTRAIKGYGIEAADGGIGHVHGFVFDDAAWVIRYLIVDTRNWWPGGKEVLIATRWLNHIDWIGSTVSTPLTRDEIRSSPLFNGTFPIDRSFEERLHRHYGQHEYWLPEESKDSASLEPTSER</sequence>
<dbReference type="GO" id="GO:0030077">
    <property type="term" value="C:plasma membrane light-harvesting complex"/>
    <property type="evidence" value="ECO:0007669"/>
    <property type="project" value="InterPro"/>
</dbReference>
<dbReference type="InterPro" id="IPR011033">
    <property type="entry name" value="PRC_barrel-like_sf"/>
</dbReference>
<feature type="domain" description="PRC-barrel" evidence="1">
    <location>
        <begin position="5"/>
        <end position="71"/>
    </location>
</feature>
<organism evidence="2 3">
    <name type="scientific">Paraburkholderia bryophila</name>
    <dbReference type="NCBI Taxonomy" id="420952"/>
    <lineage>
        <taxon>Bacteria</taxon>
        <taxon>Pseudomonadati</taxon>
        <taxon>Pseudomonadota</taxon>
        <taxon>Betaproteobacteria</taxon>
        <taxon>Burkholderiales</taxon>
        <taxon>Burkholderiaceae</taxon>
        <taxon>Paraburkholderia</taxon>
    </lineage>
</organism>
<dbReference type="Proteomes" id="UP000248918">
    <property type="component" value="Unassembled WGS sequence"/>
</dbReference>